<dbReference type="AlphaFoldDB" id="A0AAV4Q8H0"/>
<organism evidence="1 2">
    <name type="scientific">Caerostris extrusa</name>
    <name type="common">Bark spider</name>
    <name type="synonym">Caerostris bankana</name>
    <dbReference type="NCBI Taxonomy" id="172846"/>
    <lineage>
        <taxon>Eukaryota</taxon>
        <taxon>Metazoa</taxon>
        <taxon>Ecdysozoa</taxon>
        <taxon>Arthropoda</taxon>
        <taxon>Chelicerata</taxon>
        <taxon>Arachnida</taxon>
        <taxon>Araneae</taxon>
        <taxon>Araneomorphae</taxon>
        <taxon>Entelegynae</taxon>
        <taxon>Araneoidea</taxon>
        <taxon>Araneidae</taxon>
        <taxon>Caerostris</taxon>
    </lineage>
</organism>
<sequence>MLTFTIHHQTTTRPNQHCMNCKSKYQNSIICCVIKSSATEGHQQAAALGTLFLCTHEQMAIVLWGCFGSATTPYCRGRATHPVVTLHWCMQQTPKSTTRSSSGFDPSMLHHLLD</sequence>
<evidence type="ECO:0000313" key="2">
    <source>
        <dbReference type="Proteomes" id="UP001054945"/>
    </source>
</evidence>
<accession>A0AAV4Q8H0</accession>
<evidence type="ECO:0000313" key="1">
    <source>
        <dbReference type="EMBL" id="GIY04376.1"/>
    </source>
</evidence>
<reference evidence="1 2" key="1">
    <citation type="submission" date="2021-06" db="EMBL/GenBank/DDBJ databases">
        <title>Caerostris extrusa draft genome.</title>
        <authorList>
            <person name="Kono N."/>
            <person name="Arakawa K."/>
        </authorList>
    </citation>
    <scope>NUCLEOTIDE SEQUENCE [LARGE SCALE GENOMIC DNA]</scope>
</reference>
<dbReference type="EMBL" id="BPLR01005702">
    <property type="protein sequence ID" value="GIY04376.1"/>
    <property type="molecule type" value="Genomic_DNA"/>
</dbReference>
<protein>
    <submittedName>
        <fullName evidence="1">Uncharacterized protein</fullName>
    </submittedName>
</protein>
<gene>
    <name evidence="1" type="ORF">CEXT_485081</name>
</gene>
<keyword evidence="2" id="KW-1185">Reference proteome</keyword>
<comment type="caution">
    <text evidence="1">The sequence shown here is derived from an EMBL/GenBank/DDBJ whole genome shotgun (WGS) entry which is preliminary data.</text>
</comment>
<proteinExistence type="predicted"/>
<dbReference type="Proteomes" id="UP001054945">
    <property type="component" value="Unassembled WGS sequence"/>
</dbReference>
<name>A0AAV4Q8H0_CAEEX</name>